<keyword evidence="2" id="KW-1185">Reference proteome</keyword>
<evidence type="ECO:0008006" key="3">
    <source>
        <dbReference type="Google" id="ProtNLM"/>
    </source>
</evidence>
<protein>
    <recommendedName>
        <fullName evidence="3">DUF3168 domain-containing protein</fullName>
    </recommendedName>
</protein>
<evidence type="ECO:0000313" key="2">
    <source>
        <dbReference type="Proteomes" id="UP000638313"/>
    </source>
</evidence>
<sequence length="127" mass="14298">MRQDPVGLLVRYLRTVPEFREHVSGDLVGREPGQVTIYFEHSGGFRRVRDRADRSDIEYAVFHPDRGEAAALAFALREHLLERAPGAVVAGVQFLDVAEVSAPRYEPDSVSREHVYSGEIAAFYIQI</sequence>
<evidence type="ECO:0000313" key="1">
    <source>
        <dbReference type="EMBL" id="GHF38619.1"/>
    </source>
</evidence>
<comment type="caution">
    <text evidence="1">The sequence shown here is derived from an EMBL/GenBank/DDBJ whole genome shotgun (WGS) entry which is preliminary data.</text>
</comment>
<dbReference type="Proteomes" id="UP000638313">
    <property type="component" value="Unassembled WGS sequence"/>
</dbReference>
<reference evidence="1" key="1">
    <citation type="journal article" date="2014" name="Int. J. Syst. Evol. Microbiol.">
        <title>Complete genome sequence of Corynebacterium casei LMG S-19264T (=DSM 44701T), isolated from a smear-ripened cheese.</title>
        <authorList>
            <consortium name="US DOE Joint Genome Institute (JGI-PGF)"/>
            <person name="Walter F."/>
            <person name="Albersmeier A."/>
            <person name="Kalinowski J."/>
            <person name="Ruckert C."/>
        </authorList>
    </citation>
    <scope>NUCLEOTIDE SEQUENCE</scope>
    <source>
        <strain evidence="1">JCM 4059</strain>
    </source>
</reference>
<proteinExistence type="predicted"/>
<organism evidence="1 2">
    <name type="scientific">Streptomyces mashuensis</name>
    <dbReference type="NCBI Taxonomy" id="33904"/>
    <lineage>
        <taxon>Bacteria</taxon>
        <taxon>Bacillati</taxon>
        <taxon>Actinomycetota</taxon>
        <taxon>Actinomycetes</taxon>
        <taxon>Kitasatosporales</taxon>
        <taxon>Streptomycetaceae</taxon>
        <taxon>Streptomyces</taxon>
    </lineage>
</organism>
<reference evidence="1" key="2">
    <citation type="submission" date="2020-09" db="EMBL/GenBank/DDBJ databases">
        <authorList>
            <person name="Sun Q."/>
            <person name="Ohkuma M."/>
        </authorList>
    </citation>
    <scope>NUCLEOTIDE SEQUENCE</scope>
    <source>
        <strain evidence="1">JCM 4059</strain>
    </source>
</reference>
<dbReference type="AlphaFoldDB" id="A0A919B0U9"/>
<accession>A0A919B0U9</accession>
<name>A0A919B0U9_9ACTN</name>
<dbReference type="EMBL" id="BNBD01000003">
    <property type="protein sequence ID" value="GHF38619.1"/>
    <property type="molecule type" value="Genomic_DNA"/>
</dbReference>
<gene>
    <name evidence="1" type="ORF">GCM10010218_19750</name>
</gene>
<dbReference type="RefSeq" id="WP_190129109.1">
    <property type="nucleotide sequence ID" value="NZ_BNBD01000003.1"/>
</dbReference>